<dbReference type="PROSITE" id="PS51257">
    <property type="entry name" value="PROKAR_LIPOPROTEIN"/>
    <property type="match status" value="1"/>
</dbReference>
<evidence type="ECO:0000256" key="1">
    <source>
        <dbReference type="SAM" id="SignalP"/>
    </source>
</evidence>
<organism evidence="2 3">
    <name type="scientific">Microbacterium luteolum</name>
    <name type="common">Aureobacterium luteolum</name>
    <dbReference type="NCBI Taxonomy" id="69367"/>
    <lineage>
        <taxon>Bacteria</taxon>
        <taxon>Bacillati</taxon>
        <taxon>Actinomycetota</taxon>
        <taxon>Actinomycetes</taxon>
        <taxon>Micrococcales</taxon>
        <taxon>Microbacteriaceae</taxon>
        <taxon>Microbacterium</taxon>
    </lineage>
</organism>
<proteinExistence type="predicted"/>
<gene>
    <name evidence="2" type="ORF">KV395_14285</name>
</gene>
<feature type="chain" id="PRO_5046841162" evidence="1">
    <location>
        <begin position="27"/>
        <end position="425"/>
    </location>
</feature>
<sequence length="425" mass="44639">MKLYKPAALALGTTLTVALLAGCAGSAENDAGGPITLSFQAFANTTDGQTANQAIVDAWNENHPDIQIDLVLTPIDSVYEKLSTQAAGGTLPDIFMDDAQDIRQYVEQGFVADLHDHLSEETVDSIDEGVRGAVQIDDILAGIPIEMQTYVVFANRGLIEASGQEVPTGDSLSWDDLEALASATSSSGVHGLAWGLKSPTAAFVSLGLGFGAEYFSGEGGEAKLDVGAAEMDIPNRVKDMIEAGSLDPAGVSQSSADVLPTFYAGQAAMLLQQSYHIANFETDAPEGVDWVVLPPLEGSDGSQQAAIPSTISVSAESDHIEEAAQFLDFYMEAENLAELNLAEGLIPPTQEGRDVLASLAADKTGWGAVLQSGESLVPAPASAATNYPGWKTTVATPAYQQFLSGAIDEKQLKSQLVDGWNQTNR</sequence>
<feature type="signal peptide" evidence="1">
    <location>
        <begin position="1"/>
        <end position="26"/>
    </location>
</feature>
<evidence type="ECO:0000313" key="2">
    <source>
        <dbReference type="EMBL" id="WDM44343.1"/>
    </source>
</evidence>
<dbReference type="PANTHER" id="PTHR43649:SF30">
    <property type="entry name" value="ABC TRANSPORTER SUBSTRATE-BINDING PROTEIN"/>
    <property type="match status" value="1"/>
</dbReference>
<accession>A0ABY7XT69</accession>
<evidence type="ECO:0000313" key="3">
    <source>
        <dbReference type="Proteomes" id="UP001215097"/>
    </source>
</evidence>
<dbReference type="RefSeq" id="WP_282214481.1">
    <property type="nucleotide sequence ID" value="NZ_BAAAUN010000001.1"/>
</dbReference>
<dbReference type="EMBL" id="CP078075">
    <property type="protein sequence ID" value="WDM44343.1"/>
    <property type="molecule type" value="Genomic_DNA"/>
</dbReference>
<dbReference type="PANTHER" id="PTHR43649">
    <property type="entry name" value="ARABINOSE-BINDING PROTEIN-RELATED"/>
    <property type="match status" value="1"/>
</dbReference>
<dbReference type="Proteomes" id="UP001215097">
    <property type="component" value="Chromosome"/>
</dbReference>
<keyword evidence="1" id="KW-0732">Signal</keyword>
<name>A0ABY7XT69_MICLT</name>
<dbReference type="Pfam" id="PF01547">
    <property type="entry name" value="SBP_bac_1"/>
    <property type="match status" value="1"/>
</dbReference>
<dbReference type="Gene3D" id="3.40.190.10">
    <property type="entry name" value="Periplasmic binding protein-like II"/>
    <property type="match status" value="1"/>
</dbReference>
<dbReference type="InterPro" id="IPR006059">
    <property type="entry name" value="SBP"/>
</dbReference>
<dbReference type="InterPro" id="IPR050490">
    <property type="entry name" value="Bact_solute-bd_prot1"/>
</dbReference>
<reference evidence="2 3" key="1">
    <citation type="submission" date="2021-06" db="EMBL/GenBank/DDBJ databases">
        <title>Genome-based taxonomic framework of Microbacterium strains isolated from marine environment, the description of four new species and reclassification of four preexisting species.</title>
        <authorList>
            <person name="Lee S.D."/>
            <person name="Kim S.-M."/>
            <person name="Byeon Y.-S."/>
            <person name="Yang H.L."/>
            <person name="Kim I.S."/>
        </authorList>
    </citation>
    <scope>NUCLEOTIDE SEQUENCE [LARGE SCALE GENOMIC DNA]</scope>
    <source>
        <strain evidence="2 3">KACC 14465</strain>
    </source>
</reference>
<protein>
    <submittedName>
        <fullName evidence="2">Extracellular solute-binding protein</fullName>
    </submittedName>
</protein>
<dbReference type="SUPFAM" id="SSF53850">
    <property type="entry name" value="Periplasmic binding protein-like II"/>
    <property type="match status" value="1"/>
</dbReference>
<keyword evidence="3" id="KW-1185">Reference proteome</keyword>